<evidence type="ECO:0000256" key="1">
    <source>
        <dbReference type="ARBA" id="ARBA00005298"/>
    </source>
</evidence>
<reference evidence="3" key="2">
    <citation type="submission" date="2025-08" db="UniProtKB">
        <authorList>
            <consortium name="Ensembl"/>
        </authorList>
    </citation>
    <scope>IDENTIFICATION</scope>
</reference>
<dbReference type="InterPro" id="IPR011021">
    <property type="entry name" value="Arrestin-like_N"/>
</dbReference>
<protein>
    <recommendedName>
        <fullName evidence="2">Arrestin-like N-terminal domain-containing protein</fullName>
    </recommendedName>
</protein>
<dbReference type="Ensembl" id="ENSNFUT00015030432.1">
    <property type="protein sequence ID" value="ENSNFUP00015029135.1"/>
    <property type="gene ID" value="ENSNFUG00015014139.1"/>
</dbReference>
<evidence type="ECO:0000313" key="3">
    <source>
        <dbReference type="Ensembl" id="ENSNFUP00015029135.1"/>
    </source>
</evidence>
<dbReference type="GO" id="GO:0007399">
    <property type="term" value="P:nervous system development"/>
    <property type="evidence" value="ECO:0007669"/>
    <property type="project" value="UniProtKB-ARBA"/>
</dbReference>
<dbReference type="InterPro" id="IPR014752">
    <property type="entry name" value="Arrestin-like_C"/>
</dbReference>
<dbReference type="Pfam" id="PF00339">
    <property type="entry name" value="Arrestin_N"/>
    <property type="match status" value="1"/>
</dbReference>
<dbReference type="Gene3D" id="2.60.40.640">
    <property type="match status" value="1"/>
</dbReference>
<dbReference type="AlphaFoldDB" id="A0A8C6NVX2"/>
<evidence type="ECO:0000259" key="2">
    <source>
        <dbReference type="Pfam" id="PF00339"/>
    </source>
</evidence>
<reference evidence="3" key="1">
    <citation type="submission" date="2014-08" db="EMBL/GenBank/DDBJ databases">
        <authorList>
            <person name="Senf B."/>
            <person name="Petzold A."/>
            <person name="Downie B.R."/>
            <person name="Koch P."/>
            <person name="Platzer M."/>
        </authorList>
    </citation>
    <scope>NUCLEOTIDE SEQUENCE [LARGE SCALE GENOMIC DNA]</scope>
    <source>
        <strain evidence="3">GRZ</strain>
    </source>
</reference>
<evidence type="ECO:0000313" key="4">
    <source>
        <dbReference type="Proteomes" id="UP000694548"/>
    </source>
</evidence>
<comment type="similarity">
    <text evidence="1">Belongs to the arrestin family.</text>
</comment>
<name>A0A8C6NVX2_NOTFU</name>
<proteinExistence type="inferred from homology"/>
<dbReference type="GeneTree" id="ENSGT00940000165930"/>
<feature type="domain" description="Arrestin-like N-terminal" evidence="2">
    <location>
        <begin position="8"/>
        <end position="79"/>
    </location>
</feature>
<dbReference type="Proteomes" id="UP000694548">
    <property type="component" value="Chromosome sgr18"/>
</dbReference>
<dbReference type="SUPFAM" id="SSF81296">
    <property type="entry name" value="E set domains"/>
    <property type="match status" value="1"/>
</dbReference>
<dbReference type="InterPro" id="IPR014756">
    <property type="entry name" value="Ig_E-set"/>
</dbReference>
<keyword evidence="4" id="KW-1185">Reference proteome</keyword>
<organism evidence="3 4">
    <name type="scientific">Nothobranchius furzeri</name>
    <name type="common">Turquoise killifish</name>
    <dbReference type="NCBI Taxonomy" id="105023"/>
    <lineage>
        <taxon>Eukaryota</taxon>
        <taxon>Metazoa</taxon>
        <taxon>Chordata</taxon>
        <taxon>Craniata</taxon>
        <taxon>Vertebrata</taxon>
        <taxon>Euteleostomi</taxon>
        <taxon>Actinopterygii</taxon>
        <taxon>Neopterygii</taxon>
        <taxon>Teleostei</taxon>
        <taxon>Neoteleostei</taxon>
        <taxon>Acanthomorphata</taxon>
        <taxon>Ovalentaria</taxon>
        <taxon>Atherinomorphae</taxon>
        <taxon>Cyprinodontiformes</taxon>
        <taxon>Nothobranchiidae</taxon>
        <taxon>Nothobranchius</taxon>
    </lineage>
</organism>
<sequence>MTIKTFQLEYDAINNRNTFTNGDTIKGRIVLETDKEVKFMSLEFLAKGKASVRWTEYYGENQTPVYWSDEKYYSIQQHMLLKEPRELHNWKRKTLISFQLQDT</sequence>
<reference evidence="3" key="3">
    <citation type="submission" date="2025-09" db="UniProtKB">
        <authorList>
            <consortium name="Ensembl"/>
        </authorList>
    </citation>
    <scope>IDENTIFICATION</scope>
</reference>
<accession>A0A8C6NVX2</accession>